<keyword evidence="3" id="KW-1185">Reference proteome</keyword>
<feature type="region of interest" description="Disordered" evidence="1">
    <location>
        <begin position="377"/>
        <end position="399"/>
    </location>
</feature>
<name>A0AAD5VV38_9AGAR</name>
<dbReference type="EMBL" id="JANIEX010000386">
    <property type="protein sequence ID" value="KAJ3567809.1"/>
    <property type="molecule type" value="Genomic_DNA"/>
</dbReference>
<evidence type="ECO:0000313" key="3">
    <source>
        <dbReference type="Proteomes" id="UP001213000"/>
    </source>
</evidence>
<proteinExistence type="predicted"/>
<feature type="compositionally biased region" description="Basic and acidic residues" evidence="1">
    <location>
        <begin position="381"/>
        <end position="399"/>
    </location>
</feature>
<sequence>MVASFMQPFPTIPDDVLIELFLILKSQPKPQFSDPKIEFIREHRASTHLRLVSRRWNVLIQGIQSFWTTMYIILPLSVAPLPLFDEWKLTRTVTLKNQDGEVIAAAPLHFTLVDDLTEQYKYPSRLLGELRNIFAFLKSDINRFDITEFTRQKIKRIPFSCAVNLQSLTLTMPSSMSCYPNKDRIAKILTPVATIPDSLLKSLTIFIDTYYPMRKLLLRVADFSNDRNDLKHLKLALRGKYSSLQALSERPYILQAMANAVGRIKLPKITQSIVSEPIIFPEINFLEIDDLFGKVCYATFLRTRFPKLRFLCITGVTLLVKVTQGSNNVPFANRYKYACQTQALGKRALFKYVQTYRLRLSSGLKVVYARSMATQQSHARKIPDDRSSPPEEGRARAVK</sequence>
<protein>
    <submittedName>
        <fullName evidence="2">Uncharacterized protein</fullName>
    </submittedName>
</protein>
<gene>
    <name evidence="2" type="ORF">NP233_g6125</name>
</gene>
<dbReference type="Proteomes" id="UP001213000">
    <property type="component" value="Unassembled WGS sequence"/>
</dbReference>
<reference evidence="2" key="1">
    <citation type="submission" date="2022-07" db="EMBL/GenBank/DDBJ databases">
        <title>Genome Sequence of Leucocoprinus birnbaumii.</title>
        <authorList>
            <person name="Buettner E."/>
        </authorList>
    </citation>
    <scope>NUCLEOTIDE SEQUENCE</scope>
    <source>
        <strain evidence="2">VT141</strain>
    </source>
</reference>
<accession>A0AAD5VV38</accession>
<dbReference type="AlphaFoldDB" id="A0AAD5VV38"/>
<evidence type="ECO:0000313" key="2">
    <source>
        <dbReference type="EMBL" id="KAJ3567809.1"/>
    </source>
</evidence>
<comment type="caution">
    <text evidence="2">The sequence shown here is derived from an EMBL/GenBank/DDBJ whole genome shotgun (WGS) entry which is preliminary data.</text>
</comment>
<evidence type="ECO:0000256" key="1">
    <source>
        <dbReference type="SAM" id="MobiDB-lite"/>
    </source>
</evidence>
<organism evidence="2 3">
    <name type="scientific">Leucocoprinus birnbaumii</name>
    <dbReference type="NCBI Taxonomy" id="56174"/>
    <lineage>
        <taxon>Eukaryota</taxon>
        <taxon>Fungi</taxon>
        <taxon>Dikarya</taxon>
        <taxon>Basidiomycota</taxon>
        <taxon>Agaricomycotina</taxon>
        <taxon>Agaricomycetes</taxon>
        <taxon>Agaricomycetidae</taxon>
        <taxon>Agaricales</taxon>
        <taxon>Agaricineae</taxon>
        <taxon>Agaricaceae</taxon>
        <taxon>Leucocoprinus</taxon>
    </lineage>
</organism>